<dbReference type="SUPFAM" id="SSF52833">
    <property type="entry name" value="Thioredoxin-like"/>
    <property type="match status" value="1"/>
</dbReference>
<evidence type="ECO:0000256" key="11">
    <source>
        <dbReference type="ARBA" id="ARBA00023098"/>
    </source>
</evidence>
<dbReference type="CDD" id="cd03197">
    <property type="entry name" value="GST_C_mPGES2"/>
    <property type="match status" value="1"/>
</dbReference>
<dbReference type="InterPro" id="IPR036282">
    <property type="entry name" value="Glutathione-S-Trfase_C_sf"/>
</dbReference>
<evidence type="ECO:0000256" key="17">
    <source>
        <dbReference type="ARBA" id="ARBA00031041"/>
    </source>
</evidence>
<evidence type="ECO:0000256" key="3">
    <source>
        <dbReference type="ARBA" id="ARBA00012203"/>
    </source>
</evidence>
<dbReference type="Proteomes" id="UP000076858">
    <property type="component" value="Unassembled WGS sequence"/>
</dbReference>
<dbReference type="PROSITE" id="PS51354">
    <property type="entry name" value="GLUTAREDOXIN_2"/>
    <property type="match status" value="1"/>
</dbReference>
<proteinExistence type="inferred from homology"/>
<dbReference type="Gene3D" id="6.20.200.30">
    <property type="match status" value="1"/>
</dbReference>
<comment type="catalytic activity">
    <reaction evidence="15">
        <text>prostaglandin H2 = (12S)-hydroxy-(5Z,8E,10E)-heptadecatrienoate + malonaldehyde</text>
        <dbReference type="Rhea" id="RHEA:48644"/>
        <dbReference type="ChEBI" id="CHEBI:57405"/>
        <dbReference type="ChEBI" id="CHEBI:90694"/>
        <dbReference type="ChEBI" id="CHEBI:566274"/>
    </reaction>
    <physiologicalReaction direction="left-to-right" evidence="15">
        <dbReference type="Rhea" id="RHEA:48645"/>
    </physiologicalReaction>
</comment>
<dbReference type="InterPro" id="IPR040079">
    <property type="entry name" value="Glutathione_S-Trfase"/>
</dbReference>
<reference evidence="19 20" key="1">
    <citation type="submission" date="2016-03" db="EMBL/GenBank/DDBJ databases">
        <title>EvidentialGene: Evidence-directed Construction of Genes on Genomes.</title>
        <authorList>
            <person name="Gilbert D.G."/>
            <person name="Choi J.-H."/>
            <person name="Mockaitis K."/>
            <person name="Colbourne J."/>
            <person name="Pfrender M."/>
        </authorList>
    </citation>
    <scope>NUCLEOTIDE SEQUENCE [LARGE SCALE GENOMIC DNA]</scope>
    <source>
        <strain evidence="19 20">Xinb3</strain>
        <tissue evidence="19">Complete organism</tissue>
    </source>
</reference>
<dbReference type="InterPro" id="IPR034335">
    <property type="entry name" value="PGES2_C"/>
</dbReference>
<evidence type="ECO:0000256" key="7">
    <source>
        <dbReference type="ARBA" id="ARBA00022585"/>
    </source>
</evidence>
<dbReference type="SFLD" id="SFLDG01182">
    <property type="entry name" value="Prostaglandin_E_synthase_like"/>
    <property type="match status" value="1"/>
</dbReference>
<protein>
    <recommendedName>
        <fullName evidence="4">Prostaglandin E synthase 2</fullName>
        <ecNumber evidence="3">5.3.99.3</ecNumber>
    </recommendedName>
    <alternativeName>
        <fullName evidence="17">Microsomal prostaglandin E synthase 2</fullName>
    </alternativeName>
</protein>
<evidence type="ECO:0000256" key="4">
    <source>
        <dbReference type="ARBA" id="ARBA00019474"/>
    </source>
</evidence>
<dbReference type="PROSITE" id="PS00195">
    <property type="entry name" value="GLUTAREDOXIN_1"/>
    <property type="match status" value="1"/>
</dbReference>
<dbReference type="OrthoDB" id="423541at2759"/>
<dbReference type="InterPro" id="IPR011767">
    <property type="entry name" value="GLR_AS"/>
</dbReference>
<dbReference type="AlphaFoldDB" id="A0A0P5YSI9"/>
<evidence type="ECO:0000313" key="19">
    <source>
        <dbReference type="EMBL" id="KZS11998.1"/>
    </source>
</evidence>
<evidence type="ECO:0000256" key="10">
    <source>
        <dbReference type="ARBA" id="ARBA00022989"/>
    </source>
</evidence>
<dbReference type="Gene3D" id="1.20.1050.10">
    <property type="match status" value="1"/>
</dbReference>
<evidence type="ECO:0000256" key="2">
    <source>
        <dbReference type="ARBA" id="ARBA00007409"/>
    </source>
</evidence>
<keyword evidence="13" id="KW-0275">Fatty acid biosynthesis</keyword>
<evidence type="ECO:0000313" key="20">
    <source>
        <dbReference type="Proteomes" id="UP000076858"/>
    </source>
</evidence>
<dbReference type="GO" id="GO:0005739">
    <property type="term" value="C:mitochondrion"/>
    <property type="evidence" value="ECO:0007669"/>
    <property type="project" value="TreeGrafter"/>
</dbReference>
<name>A0A0P5YSI9_9CRUS</name>
<comment type="catalytic activity">
    <reaction evidence="16">
        <text>prostaglandin H2 = prostaglandin E2</text>
        <dbReference type="Rhea" id="RHEA:12893"/>
        <dbReference type="ChEBI" id="CHEBI:57405"/>
        <dbReference type="ChEBI" id="CHEBI:606564"/>
        <dbReference type="EC" id="5.3.99.3"/>
    </reaction>
    <physiologicalReaction direction="left-to-right" evidence="16">
        <dbReference type="Rhea" id="RHEA:12894"/>
    </physiologicalReaction>
</comment>
<accession>A0A0P5YSI9</accession>
<evidence type="ECO:0000256" key="6">
    <source>
        <dbReference type="ARBA" id="ARBA00022516"/>
    </source>
</evidence>
<dbReference type="InterPro" id="IPR036249">
    <property type="entry name" value="Thioredoxin-like_sf"/>
</dbReference>
<comment type="pathway">
    <text evidence="1">Lipid metabolism; prostaglandin biosynthesis.</text>
</comment>
<dbReference type="EC" id="5.3.99.3" evidence="3"/>
<dbReference type="Pfam" id="PF13417">
    <property type="entry name" value="GST_N_3"/>
    <property type="match status" value="1"/>
</dbReference>
<evidence type="ECO:0000256" key="16">
    <source>
        <dbReference type="ARBA" id="ARBA00023931"/>
    </source>
</evidence>
<evidence type="ECO:0000256" key="15">
    <source>
        <dbReference type="ARBA" id="ARBA00023930"/>
    </source>
</evidence>
<dbReference type="EMBL" id="LRGB01001411">
    <property type="protein sequence ID" value="KZS11998.1"/>
    <property type="molecule type" value="Genomic_DNA"/>
</dbReference>
<keyword evidence="8" id="KW-0812">Transmembrane</keyword>
<gene>
    <name evidence="19" type="ORF">APZ42_023164</name>
</gene>
<evidence type="ECO:0000256" key="1">
    <source>
        <dbReference type="ARBA" id="ARBA00004702"/>
    </source>
</evidence>
<evidence type="ECO:0000256" key="18">
    <source>
        <dbReference type="ARBA" id="ARBA00037847"/>
    </source>
</evidence>
<dbReference type="SFLD" id="SFLDS00019">
    <property type="entry name" value="Glutathione_Transferase_(cytos"/>
    <property type="match status" value="1"/>
</dbReference>
<keyword evidence="14" id="KW-0413">Isomerase</keyword>
<comment type="subcellular location">
    <subcellularLocation>
        <location evidence="18">Endomembrane system</location>
        <topology evidence="18">Single-pass membrane protein</topology>
    </subcellularLocation>
</comment>
<keyword evidence="9" id="KW-0276">Fatty acid metabolism</keyword>
<keyword evidence="12" id="KW-0472">Membrane</keyword>
<keyword evidence="10" id="KW-1133">Transmembrane helix</keyword>
<evidence type="ECO:0000256" key="9">
    <source>
        <dbReference type="ARBA" id="ARBA00022832"/>
    </source>
</evidence>
<dbReference type="SFLD" id="SFLDG01203">
    <property type="entry name" value="Prostaglandin_E_synthase_like1"/>
    <property type="match status" value="1"/>
</dbReference>
<dbReference type="GO" id="GO:0001516">
    <property type="term" value="P:prostaglandin biosynthetic process"/>
    <property type="evidence" value="ECO:0007669"/>
    <property type="project" value="UniProtKB-UniPathway"/>
</dbReference>
<dbReference type="PANTHER" id="PTHR12782:SF5">
    <property type="entry name" value="PROSTAGLANDIN E SYNTHASE 2"/>
    <property type="match status" value="1"/>
</dbReference>
<dbReference type="SUPFAM" id="SSF47616">
    <property type="entry name" value="GST C-terminal domain-like"/>
    <property type="match status" value="1"/>
</dbReference>
<dbReference type="UniPathway" id="UPA00662"/>
<keyword evidence="11" id="KW-0443">Lipid metabolism</keyword>
<dbReference type="PANTHER" id="PTHR12782">
    <property type="entry name" value="MICROSOMAL PROSTAGLANDIN E SYNTHASE-2"/>
    <property type="match status" value="1"/>
</dbReference>
<dbReference type="InterPro" id="IPR004045">
    <property type="entry name" value="Glutathione_S-Trfase_N"/>
</dbReference>
<dbReference type="GO" id="GO:0050220">
    <property type="term" value="F:prostaglandin-E synthase activity"/>
    <property type="evidence" value="ECO:0007669"/>
    <property type="project" value="UniProtKB-EC"/>
</dbReference>
<evidence type="ECO:0000256" key="13">
    <source>
        <dbReference type="ARBA" id="ARBA00023160"/>
    </source>
</evidence>
<comment type="caution">
    <text evidence="19">The sequence shown here is derived from an EMBL/GenBank/DDBJ whole genome shotgun (WGS) entry which is preliminary data.</text>
</comment>
<comment type="similarity">
    <text evidence="2">Belongs to the GST superfamily.</text>
</comment>
<sequence>MFFPICRIVSRPLRGYPEELLEFSNLSRYRHLSSIPLHRLALLENSKRRPLLLSVSHTFNNPGYADKLRRSFAQHNFQSDTNADSAKKGSNKVKLLMVGFGLGAVIGLGYVYNKNMRQKSVPIANLDSGNSLWFSEPPPIDFIAKKVVGSRDARDLQLTLFQYEPCPFCKKVRAFLDFAGLSYDVVEVNPVTKKQLGWSAYKKVPIIIVKGEEGYQQLNDSSMIISSLASYLEDAQQDLQKIVKYYPQVDFQGGDGKKGSEIMNRYFLMFGDKEPAGRSKESIVEERRWRKWSDDVLMHTLSPNIYRTWEESLEAFNMFSKNGDWEHIFPPWERQMVIYVGAAVMYIIGKRLKKRHNLLDDARQSLYNEVNYFLKTVKAKGTHFIGGDVPNLADLAVYGCISSIDGTRTFDDLMRNTKLSPWYEAMCRIIDSRRGKMSLSKLADQH</sequence>
<evidence type="ECO:0000256" key="12">
    <source>
        <dbReference type="ARBA" id="ARBA00023136"/>
    </source>
</evidence>
<evidence type="ECO:0000256" key="8">
    <source>
        <dbReference type="ARBA" id="ARBA00022692"/>
    </source>
</evidence>
<keyword evidence="6" id="KW-0444">Lipid biosynthesis</keyword>
<dbReference type="GO" id="GO:0012505">
    <property type="term" value="C:endomembrane system"/>
    <property type="evidence" value="ECO:0007669"/>
    <property type="project" value="UniProtKB-SubCell"/>
</dbReference>
<evidence type="ECO:0000256" key="5">
    <source>
        <dbReference type="ARBA" id="ARBA00022501"/>
    </source>
</evidence>
<keyword evidence="5" id="KW-0644">Prostaglandin metabolism</keyword>
<dbReference type="InterPro" id="IPR034334">
    <property type="entry name" value="PGES2"/>
</dbReference>
<dbReference type="STRING" id="35525.A0A0P5YSI9"/>
<dbReference type="Gene3D" id="3.40.30.10">
    <property type="entry name" value="Glutaredoxin"/>
    <property type="match status" value="1"/>
</dbReference>
<keyword evidence="7" id="KW-0643">Prostaglandin biosynthesis</keyword>
<organism evidence="19 20">
    <name type="scientific">Daphnia magna</name>
    <dbReference type="NCBI Taxonomy" id="35525"/>
    <lineage>
        <taxon>Eukaryota</taxon>
        <taxon>Metazoa</taxon>
        <taxon>Ecdysozoa</taxon>
        <taxon>Arthropoda</taxon>
        <taxon>Crustacea</taxon>
        <taxon>Branchiopoda</taxon>
        <taxon>Diplostraca</taxon>
        <taxon>Cladocera</taxon>
        <taxon>Anomopoda</taxon>
        <taxon>Daphniidae</taxon>
        <taxon>Daphnia</taxon>
    </lineage>
</organism>
<evidence type="ECO:0000256" key="14">
    <source>
        <dbReference type="ARBA" id="ARBA00023235"/>
    </source>
</evidence>
<keyword evidence="20" id="KW-1185">Reference proteome</keyword>